<accession>A0A174PSN0</accession>
<evidence type="ECO:0000256" key="1">
    <source>
        <dbReference type="SAM" id="Phobius"/>
    </source>
</evidence>
<evidence type="ECO:0000313" key="2">
    <source>
        <dbReference type="EMBL" id="CUP61740.1"/>
    </source>
</evidence>
<proteinExistence type="predicted"/>
<keyword evidence="1" id="KW-0472">Membrane</keyword>
<sequence>MYSLYHGFNIIQWMLAITIVVCIAVKPRFPTGVKTYPRSHFTASICIHYQCTTRIRTKIKTNNVFLV</sequence>
<feature type="transmembrane region" description="Helical" evidence="1">
    <location>
        <begin position="6"/>
        <end position="25"/>
    </location>
</feature>
<dbReference type="AlphaFoldDB" id="A0A174PSN0"/>
<evidence type="ECO:0000313" key="3">
    <source>
        <dbReference type="Proteomes" id="UP000095419"/>
    </source>
</evidence>
<keyword evidence="1" id="KW-1133">Transmembrane helix</keyword>
<organism evidence="2 3">
    <name type="scientific">Bacteroides uniformis</name>
    <dbReference type="NCBI Taxonomy" id="820"/>
    <lineage>
        <taxon>Bacteria</taxon>
        <taxon>Pseudomonadati</taxon>
        <taxon>Bacteroidota</taxon>
        <taxon>Bacteroidia</taxon>
        <taxon>Bacteroidales</taxon>
        <taxon>Bacteroidaceae</taxon>
        <taxon>Bacteroides</taxon>
    </lineage>
</organism>
<dbReference type="EMBL" id="CYZF01000021">
    <property type="protein sequence ID" value="CUP61740.1"/>
    <property type="molecule type" value="Genomic_DNA"/>
</dbReference>
<protein>
    <submittedName>
        <fullName evidence="2">Uncharacterized protein</fullName>
    </submittedName>
</protein>
<dbReference type="Proteomes" id="UP000095419">
    <property type="component" value="Unassembled WGS sequence"/>
</dbReference>
<reference evidence="2 3" key="1">
    <citation type="submission" date="2015-09" db="EMBL/GenBank/DDBJ databases">
        <authorList>
            <consortium name="Pathogen Informatics"/>
        </authorList>
    </citation>
    <scope>NUCLEOTIDE SEQUENCE [LARGE SCALE GENOMIC DNA]</scope>
    <source>
        <strain evidence="2 3">2789STDY5608791</strain>
    </source>
</reference>
<gene>
    <name evidence="2" type="ORF">ERS417307_04056</name>
</gene>
<keyword evidence="1" id="KW-0812">Transmembrane</keyword>
<name>A0A174PSN0_BACUN</name>